<dbReference type="OrthoDB" id="8613581at2"/>
<dbReference type="RefSeq" id="WP_122228539.1">
    <property type="nucleotide sequence ID" value="NZ_RDQO01000002.1"/>
</dbReference>
<reference evidence="2 3" key="1">
    <citation type="submission" date="2018-10" db="EMBL/GenBank/DDBJ databases">
        <title>Draft genome of Cortibacter populi DSM10536.</title>
        <authorList>
            <person name="Bernier A.-M."/>
            <person name="Bernard K."/>
        </authorList>
    </citation>
    <scope>NUCLEOTIDE SEQUENCE [LARGE SCALE GENOMIC DNA]</scope>
    <source>
        <strain evidence="2 3">DSM 105136</strain>
    </source>
</reference>
<evidence type="ECO:0000313" key="3">
    <source>
        <dbReference type="Proteomes" id="UP000278006"/>
    </source>
</evidence>
<protein>
    <submittedName>
        <fullName evidence="2">Uncharacterized protein</fullName>
    </submittedName>
</protein>
<dbReference type="EMBL" id="RDQO01000002">
    <property type="protein sequence ID" value="RMX06718.1"/>
    <property type="molecule type" value="Genomic_DNA"/>
</dbReference>
<organism evidence="2 3">
    <name type="scientific">Corticibacter populi</name>
    <dbReference type="NCBI Taxonomy" id="1550736"/>
    <lineage>
        <taxon>Bacteria</taxon>
        <taxon>Pseudomonadati</taxon>
        <taxon>Pseudomonadota</taxon>
        <taxon>Betaproteobacteria</taxon>
        <taxon>Burkholderiales</taxon>
        <taxon>Comamonadaceae</taxon>
        <taxon>Corticibacter</taxon>
    </lineage>
</organism>
<comment type="caution">
    <text evidence="2">The sequence shown here is derived from an EMBL/GenBank/DDBJ whole genome shotgun (WGS) entry which is preliminary data.</text>
</comment>
<keyword evidence="3" id="KW-1185">Reference proteome</keyword>
<dbReference type="AlphaFoldDB" id="A0A3M6QUL4"/>
<feature type="compositionally biased region" description="Low complexity" evidence="1">
    <location>
        <begin position="57"/>
        <end position="79"/>
    </location>
</feature>
<accession>A0A3M6QUL4</accession>
<gene>
    <name evidence="2" type="ORF">D8I35_09460</name>
</gene>
<evidence type="ECO:0000313" key="2">
    <source>
        <dbReference type="EMBL" id="RMX06718.1"/>
    </source>
</evidence>
<name>A0A3M6QUL4_9BURK</name>
<sequence>MKFIKPFRGVPKGEIYPKWYKAGEDCPAELETAAIDTGAVKTKARQQPGAQPLLGVDGDPAATGATDPAAGGAPETPLQ</sequence>
<dbReference type="Proteomes" id="UP000278006">
    <property type="component" value="Unassembled WGS sequence"/>
</dbReference>
<evidence type="ECO:0000256" key="1">
    <source>
        <dbReference type="SAM" id="MobiDB-lite"/>
    </source>
</evidence>
<proteinExistence type="predicted"/>
<feature type="region of interest" description="Disordered" evidence="1">
    <location>
        <begin position="41"/>
        <end position="79"/>
    </location>
</feature>